<keyword evidence="4" id="KW-1185">Reference proteome</keyword>
<dbReference type="SUPFAM" id="SSF51905">
    <property type="entry name" value="FAD/NAD(P)-binding domain"/>
    <property type="match status" value="1"/>
</dbReference>
<dbReference type="InterPro" id="IPR052745">
    <property type="entry name" value="G3P_Oxidase/Oxidoreductase"/>
</dbReference>
<dbReference type="Gene3D" id="3.30.9.10">
    <property type="entry name" value="D-Amino Acid Oxidase, subunit A, domain 2"/>
    <property type="match status" value="1"/>
</dbReference>
<organism evidence="3 4">
    <name type="scientific">Streptomyces mangrovisoli</name>
    <dbReference type="NCBI Taxonomy" id="1428628"/>
    <lineage>
        <taxon>Bacteria</taxon>
        <taxon>Bacillati</taxon>
        <taxon>Actinomycetota</taxon>
        <taxon>Actinomycetes</taxon>
        <taxon>Kitasatosporales</taxon>
        <taxon>Streptomycetaceae</taxon>
        <taxon>Streptomyces</taxon>
    </lineage>
</organism>
<dbReference type="EMBL" id="LAVA02000108">
    <property type="protein sequence ID" value="OIJ63300.1"/>
    <property type="molecule type" value="Genomic_DNA"/>
</dbReference>
<dbReference type="Pfam" id="PF01266">
    <property type="entry name" value="DAO"/>
    <property type="match status" value="1"/>
</dbReference>
<dbReference type="Gene3D" id="3.50.50.60">
    <property type="entry name" value="FAD/NAD(P)-binding domain"/>
    <property type="match status" value="1"/>
</dbReference>
<feature type="domain" description="FAD dependent oxidoreductase" evidence="1">
    <location>
        <begin position="7"/>
        <end position="357"/>
    </location>
</feature>
<protein>
    <submittedName>
        <fullName evidence="3">FAD/NAD(P)-binding oxidoreductase</fullName>
    </submittedName>
</protein>
<dbReference type="InterPro" id="IPR007419">
    <property type="entry name" value="BFD-like_2Fe2S-bd_dom"/>
</dbReference>
<proteinExistence type="predicted"/>
<dbReference type="InterPro" id="IPR041854">
    <property type="entry name" value="BFD-like_2Fe2S-bd_dom_sf"/>
</dbReference>
<dbReference type="SUPFAM" id="SSF54373">
    <property type="entry name" value="FAD-linked reductases, C-terminal domain"/>
    <property type="match status" value="1"/>
</dbReference>
<dbReference type="OrthoDB" id="9801699at2"/>
<dbReference type="Proteomes" id="UP000034196">
    <property type="component" value="Unassembled WGS sequence"/>
</dbReference>
<evidence type="ECO:0000259" key="1">
    <source>
        <dbReference type="Pfam" id="PF01266"/>
    </source>
</evidence>
<sequence length="459" mass="48837">MPAEPYDVVIVGAGVVGSAIARALARHPGLRVALVEAQDDVGQGTSKANTAILHTGFDAVPGSLEARLVREGGRQLAAYAAESGIPVEPVGALLVAWDEGQLAALPALAAKAVRNGYQDARPLDPEELYTREPHLGPGALGALHVPGESIVCPWTTTLAYATQAVRHGVHLHLNTRVEKADRPGGLHRLTTGRGTLYAHRLVNAAGLHADTLDRRLGHDDFTVTPRRGQLIVFDKFARALVHHILLPVPTALGKGVLVAPTVYGNVLLGPTAEDLRDKHATGSTADGLAALREKGARVLPRLLDEEVTAVYAGLRAATEHDDYRITAHAEQGLVTVGGIRSTGLTASLAIADHVTALLADTGLDLGPARDLEPVHMPNLGEAFPRPYQRPELIAQDPEYGTLVCHCERVSRGEIRDALTSTLPPRGLDGLRRRTRARSGRCQGFYCGATVRALFEESRA</sequence>
<feature type="domain" description="BFD-like [2Fe-2S]-binding" evidence="2">
    <location>
        <begin position="402"/>
        <end position="456"/>
    </location>
</feature>
<dbReference type="RefSeq" id="WP_046588461.1">
    <property type="nucleotide sequence ID" value="NZ_LAVA02000108.1"/>
</dbReference>
<dbReference type="Pfam" id="PF04324">
    <property type="entry name" value="Fer2_BFD"/>
    <property type="match status" value="1"/>
</dbReference>
<dbReference type="PANTHER" id="PTHR42720">
    <property type="entry name" value="GLYCEROL-3-PHOSPHATE DEHYDROGENASE"/>
    <property type="match status" value="1"/>
</dbReference>
<gene>
    <name evidence="3" type="ORF">WN71_034995</name>
</gene>
<dbReference type="InterPro" id="IPR006076">
    <property type="entry name" value="FAD-dep_OxRdtase"/>
</dbReference>
<reference evidence="3" key="1">
    <citation type="submission" date="2016-10" db="EMBL/GenBank/DDBJ databases">
        <title>Genome sequence of Streptomyces mangrovisoli MUSC 149.</title>
        <authorList>
            <person name="Lee L.-H."/>
            <person name="Ser H.-L."/>
        </authorList>
    </citation>
    <scope>NUCLEOTIDE SEQUENCE [LARGE SCALE GENOMIC DNA]</scope>
    <source>
        <strain evidence="3">MUSC 149</strain>
    </source>
</reference>
<dbReference type="AlphaFoldDB" id="A0A1J4NNX3"/>
<dbReference type="STRING" id="1428628.WN71_034995"/>
<dbReference type="Gene3D" id="1.10.10.1100">
    <property type="entry name" value="BFD-like [2Fe-2S]-binding domain"/>
    <property type="match status" value="1"/>
</dbReference>
<name>A0A1J4NNX3_9ACTN</name>
<dbReference type="InterPro" id="IPR036188">
    <property type="entry name" value="FAD/NAD-bd_sf"/>
</dbReference>
<evidence type="ECO:0000313" key="3">
    <source>
        <dbReference type="EMBL" id="OIJ63300.1"/>
    </source>
</evidence>
<dbReference type="PANTHER" id="PTHR42720:SF1">
    <property type="entry name" value="GLYCEROL 3-PHOSPHATE OXIDASE"/>
    <property type="match status" value="1"/>
</dbReference>
<accession>A0A1J4NNX3</accession>
<evidence type="ECO:0000259" key="2">
    <source>
        <dbReference type="Pfam" id="PF04324"/>
    </source>
</evidence>
<comment type="caution">
    <text evidence="3">The sequence shown here is derived from an EMBL/GenBank/DDBJ whole genome shotgun (WGS) entry which is preliminary data.</text>
</comment>
<evidence type="ECO:0000313" key="4">
    <source>
        <dbReference type="Proteomes" id="UP000034196"/>
    </source>
</evidence>